<keyword evidence="1" id="KW-0472">Membrane</keyword>
<dbReference type="RefSeq" id="WP_001985473.1">
    <property type="nucleotide sequence ID" value="NZ_JPHZ01000011.1"/>
</dbReference>
<evidence type="ECO:0000313" key="2">
    <source>
        <dbReference type="EMBL" id="KLT89904.1"/>
    </source>
</evidence>
<sequence length="232" mass="25581">MNMIKNSTNSTKKIPPLYWLLTVVMMAVLIAGGILFNQHQKRQTELQLAQLALEQSKVQNQSATTQAASEPVESGFTGIESMVENPESESAHSQAEDEVVAGAIAAVDQAKAQDTSLGNLSSEVDGEYHEGKTLSSNASRYGLKPIKSAPADLKSTIPNIDQMLASHLMNVWGRSSPDQVSKRVEGWSQQGNTMTYRTAWDSDRYQCTWYVVSWDKNSNQVLHEGYQPCFGH</sequence>
<gene>
    <name evidence="2" type="ORF">T630_0616</name>
</gene>
<name>A0A0J1A627_ACIBA</name>
<dbReference type="AlphaFoldDB" id="A0A0J1A627"/>
<keyword evidence="1" id="KW-0812">Transmembrane</keyword>
<dbReference type="EMBL" id="JPHZ01000011">
    <property type="protein sequence ID" value="KLT89904.1"/>
    <property type="molecule type" value="Genomic_DNA"/>
</dbReference>
<accession>A0A0J1A627</accession>
<dbReference type="Proteomes" id="UP000036122">
    <property type="component" value="Unassembled WGS sequence"/>
</dbReference>
<evidence type="ECO:0000256" key="1">
    <source>
        <dbReference type="SAM" id="Phobius"/>
    </source>
</evidence>
<proteinExistence type="predicted"/>
<protein>
    <submittedName>
        <fullName evidence="2">Uncharacterized protein</fullName>
    </submittedName>
</protein>
<organism evidence="2 3">
    <name type="scientific">Acinetobacter baumannii MRSN 3527</name>
    <dbReference type="NCBI Taxonomy" id="1409923"/>
    <lineage>
        <taxon>Bacteria</taxon>
        <taxon>Pseudomonadati</taxon>
        <taxon>Pseudomonadota</taxon>
        <taxon>Gammaproteobacteria</taxon>
        <taxon>Moraxellales</taxon>
        <taxon>Moraxellaceae</taxon>
        <taxon>Acinetobacter</taxon>
        <taxon>Acinetobacter calcoaceticus/baumannii complex</taxon>
    </lineage>
</organism>
<keyword evidence="1" id="KW-1133">Transmembrane helix</keyword>
<reference evidence="2 3" key="1">
    <citation type="submission" date="2014-07" db="EMBL/GenBank/DDBJ databases">
        <authorList>
            <person name="Harkins D.M."/>
            <person name="Lesho E."/>
            <person name="Waterman P.E."/>
            <person name="Chan A."/>
            <person name="Fouts D.E."/>
        </authorList>
    </citation>
    <scope>NUCLEOTIDE SEQUENCE [LARGE SCALE GENOMIC DNA]</scope>
    <source>
        <strain evidence="2 3">MRSN 3527</strain>
    </source>
</reference>
<feature type="transmembrane region" description="Helical" evidence="1">
    <location>
        <begin position="17"/>
        <end position="36"/>
    </location>
</feature>
<dbReference type="PATRIC" id="fig|1409923.3.peg.2972"/>
<evidence type="ECO:0000313" key="3">
    <source>
        <dbReference type="Proteomes" id="UP000036122"/>
    </source>
</evidence>
<comment type="caution">
    <text evidence="2">The sequence shown here is derived from an EMBL/GenBank/DDBJ whole genome shotgun (WGS) entry which is preliminary data.</text>
</comment>